<dbReference type="Proteomes" id="UP000035016">
    <property type="component" value="Chromosome Chromosome"/>
</dbReference>
<accession>A0A0F7VZ21</accession>
<dbReference type="AlphaFoldDB" id="A0A0F7VZ21"/>
<protein>
    <submittedName>
        <fullName evidence="1">Uncharacterized protein</fullName>
    </submittedName>
</protein>
<name>A0A0F7VZ21_STRLW</name>
<proteinExistence type="predicted"/>
<sequence length="91" mass="10081">MPDTAISNQLTVLHLRVRRFFCGNSDGPKKTFAEHIPDLTFRRGQCTTLLRTIREAIALASAASRRPPRRALHAAMSVDGEMTGNLYPASE</sequence>
<evidence type="ECO:0000313" key="1">
    <source>
        <dbReference type="EMBL" id="CQR62777.1"/>
    </source>
</evidence>
<gene>
    <name evidence="1" type="primary">sle_33160</name>
</gene>
<reference evidence="1 2" key="1">
    <citation type="submission" date="2015-02" db="EMBL/GenBank/DDBJ databases">
        <authorList>
            <person name="Gomez-Escribano P.J."/>
        </authorList>
    </citation>
    <scope>NUCLEOTIDE SEQUENCE [LARGE SCALE GENOMIC DNA]</scope>
    <source>
        <strain evidence="2">C34 (DSM 42122 / NRRL B-24963)</strain>
    </source>
</reference>
<dbReference type="RefSeq" id="WP_029382522.1">
    <property type="nucleotide sequence ID" value="NZ_AZSD01000101.1"/>
</dbReference>
<organism evidence="1 2">
    <name type="scientific">Streptomyces leeuwenhoekii</name>
    <dbReference type="NCBI Taxonomy" id="1437453"/>
    <lineage>
        <taxon>Bacteria</taxon>
        <taxon>Bacillati</taxon>
        <taxon>Actinomycetota</taxon>
        <taxon>Actinomycetes</taxon>
        <taxon>Kitasatosporales</taxon>
        <taxon>Streptomycetaceae</taxon>
        <taxon>Streptomyces</taxon>
    </lineage>
</organism>
<dbReference type="KEGG" id="sle:sle_33160"/>
<evidence type="ECO:0000313" key="2">
    <source>
        <dbReference type="Proteomes" id="UP000035016"/>
    </source>
</evidence>
<dbReference type="EMBL" id="LN831790">
    <property type="protein sequence ID" value="CQR62777.1"/>
    <property type="molecule type" value="Genomic_DNA"/>
</dbReference>